<dbReference type="InterPro" id="IPR041698">
    <property type="entry name" value="Methyltransf_25"/>
</dbReference>
<dbReference type="InterPro" id="IPR029063">
    <property type="entry name" value="SAM-dependent_MTases_sf"/>
</dbReference>
<sequence length="200" mass="22240">MAATEPHIVDWPAYFAATIEKPLHPTYALLEPHLPTTVRVLELGCGVGHGVLYFVSRGFQVVAVDQSKEALEIVRSCLPAGASVEFVQSGFEDLDLAPLGTFDVIVAEFSLFFLPPPAFRAFWARMMADLKPGGLFMGQLLGVNDEWAPRGYTVLTRAGVEQLLAPFETLHLEEVDLDGETSQRVPKHWHIFHFIARKRP</sequence>
<accession>A0A931LYW2</accession>
<reference evidence="3" key="1">
    <citation type="submission" date="2020-07" db="EMBL/GenBank/DDBJ databases">
        <title>Huge and variable diversity of episymbiotic CPR bacteria and DPANN archaea in groundwater ecosystems.</title>
        <authorList>
            <person name="He C.Y."/>
            <person name="Keren R."/>
            <person name="Whittaker M."/>
            <person name="Farag I.F."/>
            <person name="Doudna J."/>
            <person name="Cate J.H.D."/>
            <person name="Banfield J.F."/>
        </authorList>
    </citation>
    <scope>NUCLEOTIDE SEQUENCE</scope>
    <source>
        <strain evidence="3">NC_groundwater_17_Pr7_B-0.1um_64_12</strain>
    </source>
</reference>
<dbReference type="Proteomes" id="UP000727962">
    <property type="component" value="Unassembled WGS sequence"/>
</dbReference>
<protein>
    <submittedName>
        <fullName evidence="3">Class I SAM-dependent methyltransferase</fullName>
    </submittedName>
</protein>
<keyword evidence="3" id="KW-0489">Methyltransferase</keyword>
<dbReference type="CDD" id="cd02440">
    <property type="entry name" value="AdoMet_MTases"/>
    <property type="match status" value="1"/>
</dbReference>
<evidence type="ECO:0000313" key="3">
    <source>
        <dbReference type="EMBL" id="MBI1755726.1"/>
    </source>
</evidence>
<dbReference type="PANTHER" id="PTHR43861">
    <property type="entry name" value="TRANS-ACONITATE 2-METHYLTRANSFERASE-RELATED"/>
    <property type="match status" value="1"/>
</dbReference>
<dbReference type="GO" id="GO:0008168">
    <property type="term" value="F:methyltransferase activity"/>
    <property type="evidence" value="ECO:0007669"/>
    <property type="project" value="UniProtKB-KW"/>
</dbReference>
<gene>
    <name evidence="3" type="ORF">HYR64_01295</name>
</gene>
<evidence type="ECO:0000259" key="2">
    <source>
        <dbReference type="Pfam" id="PF13649"/>
    </source>
</evidence>
<evidence type="ECO:0000313" key="4">
    <source>
        <dbReference type="Proteomes" id="UP000727962"/>
    </source>
</evidence>
<dbReference type="AlphaFoldDB" id="A0A931LYW2"/>
<dbReference type="GO" id="GO:0032259">
    <property type="term" value="P:methylation"/>
    <property type="evidence" value="ECO:0007669"/>
    <property type="project" value="UniProtKB-KW"/>
</dbReference>
<dbReference type="EMBL" id="JACOSL010000008">
    <property type="protein sequence ID" value="MBI1755726.1"/>
    <property type="molecule type" value="Genomic_DNA"/>
</dbReference>
<dbReference type="SUPFAM" id="SSF53335">
    <property type="entry name" value="S-adenosyl-L-methionine-dependent methyltransferases"/>
    <property type="match status" value="1"/>
</dbReference>
<dbReference type="Pfam" id="PF13649">
    <property type="entry name" value="Methyltransf_25"/>
    <property type="match status" value="1"/>
</dbReference>
<name>A0A931LYW2_FIMGI</name>
<proteinExistence type="predicted"/>
<dbReference type="Gene3D" id="3.40.50.150">
    <property type="entry name" value="Vaccinia Virus protein VP39"/>
    <property type="match status" value="1"/>
</dbReference>
<keyword evidence="1" id="KW-0808">Transferase</keyword>
<evidence type="ECO:0000256" key="1">
    <source>
        <dbReference type="ARBA" id="ARBA00022679"/>
    </source>
</evidence>
<organism evidence="3 4">
    <name type="scientific">Fimbriimonas ginsengisoli</name>
    <dbReference type="NCBI Taxonomy" id="1005039"/>
    <lineage>
        <taxon>Bacteria</taxon>
        <taxon>Bacillati</taxon>
        <taxon>Armatimonadota</taxon>
        <taxon>Fimbriimonadia</taxon>
        <taxon>Fimbriimonadales</taxon>
        <taxon>Fimbriimonadaceae</taxon>
        <taxon>Fimbriimonas</taxon>
    </lineage>
</organism>
<comment type="caution">
    <text evidence="3">The sequence shown here is derived from an EMBL/GenBank/DDBJ whole genome shotgun (WGS) entry which is preliminary data.</text>
</comment>
<feature type="domain" description="Methyltransferase" evidence="2">
    <location>
        <begin position="40"/>
        <end position="134"/>
    </location>
</feature>